<gene>
    <name evidence="1" type="ORF">BAR24066_02318</name>
    <name evidence="2" type="ORF">OHZ10_33285</name>
</gene>
<dbReference type="AlphaFoldDB" id="A0A9Q9UQ31"/>
<evidence type="ECO:0000313" key="2">
    <source>
        <dbReference type="EMBL" id="XAE53505.1"/>
    </source>
</evidence>
<organism evidence="1 3">
    <name type="scientific">Burkholderia arboris</name>
    <dbReference type="NCBI Taxonomy" id="488730"/>
    <lineage>
        <taxon>Bacteria</taxon>
        <taxon>Pseudomonadati</taxon>
        <taxon>Pseudomonadota</taxon>
        <taxon>Betaproteobacteria</taxon>
        <taxon>Burkholderiales</taxon>
        <taxon>Burkholderiaceae</taxon>
        <taxon>Burkholderia</taxon>
        <taxon>Burkholderia cepacia complex</taxon>
    </lineage>
</organism>
<dbReference type="RefSeq" id="WP_155627329.1">
    <property type="nucleotide sequence ID" value="NZ_CABVPX010000007.1"/>
</dbReference>
<proteinExistence type="predicted"/>
<accession>A0A9Q9UQ31</accession>
<dbReference type="EMBL" id="CABVPX010000007">
    <property type="protein sequence ID" value="VWB50908.1"/>
    <property type="molecule type" value="Genomic_DNA"/>
</dbReference>
<dbReference type="EMBL" id="CP109823">
    <property type="protein sequence ID" value="XAE53505.1"/>
    <property type="molecule type" value="Genomic_DNA"/>
</dbReference>
<evidence type="ECO:0000313" key="4">
    <source>
        <dbReference type="Proteomes" id="UP001448498"/>
    </source>
</evidence>
<sequence>MGAIAEIGSKVIGAIGGIGGQEGGGGSSPVDALIHSLLGGGLKALEPQPSASKDSSS</sequence>
<name>A0A9Q9UQ31_9BURK</name>
<reference evidence="2 4" key="2">
    <citation type="submission" date="2022-10" db="EMBL/GenBank/DDBJ databases">
        <title>Genomic of Burkholderia cepacia PN-1.</title>
        <authorList>
            <person name="Yang Y."/>
            <person name="Guan H."/>
            <person name="Huang J."/>
        </authorList>
    </citation>
    <scope>NUCLEOTIDE SEQUENCE [LARGE SCALE GENOMIC DNA]</scope>
    <source>
        <strain evidence="2 4">PN-1</strain>
    </source>
</reference>
<reference evidence="1 3" key="1">
    <citation type="submission" date="2019-09" db="EMBL/GenBank/DDBJ databases">
        <authorList>
            <person name="Depoorter E."/>
        </authorList>
    </citation>
    <scope>NUCLEOTIDE SEQUENCE [LARGE SCALE GENOMIC DNA]</scope>
    <source>
        <strain evidence="1">LMG 24066</strain>
    </source>
</reference>
<evidence type="ECO:0000313" key="1">
    <source>
        <dbReference type="EMBL" id="VWB50908.1"/>
    </source>
</evidence>
<dbReference type="Proteomes" id="UP000494172">
    <property type="component" value="Unassembled WGS sequence"/>
</dbReference>
<protein>
    <submittedName>
        <fullName evidence="1">Uncharacterized protein</fullName>
    </submittedName>
</protein>
<evidence type="ECO:0000313" key="3">
    <source>
        <dbReference type="Proteomes" id="UP000494172"/>
    </source>
</evidence>
<dbReference type="Proteomes" id="UP001448498">
    <property type="component" value="Chromosome 2"/>
</dbReference>
<keyword evidence="4" id="KW-1185">Reference proteome</keyword>